<keyword evidence="2" id="KW-0611">Plant defense</keyword>
<dbReference type="InterPro" id="IPR027417">
    <property type="entry name" value="P-loop_NTPase"/>
</dbReference>
<dbReference type="InterPro" id="IPR042197">
    <property type="entry name" value="Apaf_helical"/>
</dbReference>
<keyword evidence="5" id="KW-1185">Reference proteome</keyword>
<dbReference type="PANTHER" id="PTHR33463">
    <property type="entry name" value="NB-ARC DOMAIN-CONTAINING PROTEIN-RELATED"/>
    <property type="match status" value="1"/>
</dbReference>
<evidence type="ECO:0000256" key="2">
    <source>
        <dbReference type="ARBA" id="ARBA00022821"/>
    </source>
</evidence>
<evidence type="ECO:0000313" key="5">
    <source>
        <dbReference type="Proteomes" id="UP001227230"/>
    </source>
</evidence>
<dbReference type="Proteomes" id="UP001227230">
    <property type="component" value="Chromosome 12"/>
</dbReference>
<evidence type="ECO:0000313" key="4">
    <source>
        <dbReference type="EMBL" id="WKA00470.1"/>
    </source>
</evidence>
<accession>A0ABY9CZ76</accession>
<protein>
    <submittedName>
        <fullName evidence="4">Uncharacterized protein</fullName>
    </submittedName>
</protein>
<evidence type="ECO:0000256" key="1">
    <source>
        <dbReference type="ARBA" id="ARBA00022741"/>
    </source>
</evidence>
<evidence type="ECO:0000256" key="3">
    <source>
        <dbReference type="SAM" id="MobiDB-lite"/>
    </source>
</evidence>
<feature type="region of interest" description="Disordered" evidence="3">
    <location>
        <begin position="1"/>
        <end position="25"/>
    </location>
</feature>
<keyword evidence="1" id="KW-0547">Nucleotide-binding</keyword>
<proteinExistence type="predicted"/>
<name>A0ABY9CZ76_VITVI</name>
<sequence>MEPSRSRTSPDTAAEDLSGSDSKQPVYSELDAKSDLGKKPSQWMQSPASISKIMHNVWQLSRKKDVVCLILSYPPFNSWNNERHRGWILDVLEIIHKVRTQYENNAANVLGFSSEITRLLHHSIHDIEAHVPTGISVKMCERWSPGHTAPKKAMLDLCIDDFMIRQFSQHIQIPEIRSILISEVNDKAFPCRLKNLPPIRQMFDPVIQVNVKSCLTSKDIEDRIIEELGFSKYSRGEAEQILRSHNFLILLDDFHTRRINLHELGNGWWNSDNTQKIVLISFLFHPGVLVDLEIRRNHHLLSWELFCRNVGEVVHSSTIQQLAIHVIRQCFGHFLALVLMARALKEVKDVCIWQHASRVIGFLPTSHVED</sequence>
<dbReference type="InterPro" id="IPR050905">
    <property type="entry name" value="Plant_NBS-LRR"/>
</dbReference>
<organism evidence="4 5">
    <name type="scientific">Vitis vinifera</name>
    <name type="common">Grape</name>
    <dbReference type="NCBI Taxonomy" id="29760"/>
    <lineage>
        <taxon>Eukaryota</taxon>
        <taxon>Viridiplantae</taxon>
        <taxon>Streptophyta</taxon>
        <taxon>Embryophyta</taxon>
        <taxon>Tracheophyta</taxon>
        <taxon>Spermatophyta</taxon>
        <taxon>Magnoliopsida</taxon>
        <taxon>eudicotyledons</taxon>
        <taxon>Gunneridae</taxon>
        <taxon>Pentapetalae</taxon>
        <taxon>rosids</taxon>
        <taxon>Vitales</taxon>
        <taxon>Vitaceae</taxon>
        <taxon>Viteae</taxon>
        <taxon>Vitis</taxon>
    </lineage>
</organism>
<gene>
    <name evidence="4" type="ORF">VitviT2T_018821</name>
</gene>
<reference evidence="4 5" key="1">
    <citation type="journal article" date="2023" name="Hortic Res">
        <title>The complete reference genome for grapevine (Vitis vinifera L.) genetics and breeding.</title>
        <authorList>
            <person name="Shi X."/>
            <person name="Cao S."/>
            <person name="Wang X."/>
            <person name="Huang S."/>
            <person name="Wang Y."/>
            <person name="Liu Z."/>
            <person name="Liu W."/>
            <person name="Leng X."/>
            <person name="Peng Y."/>
            <person name="Wang N."/>
            <person name="Wang Y."/>
            <person name="Ma Z."/>
            <person name="Xu X."/>
            <person name="Zhang F."/>
            <person name="Xue H."/>
            <person name="Zhong H."/>
            <person name="Wang Y."/>
            <person name="Zhang K."/>
            <person name="Velt A."/>
            <person name="Avia K."/>
            <person name="Holtgrawe D."/>
            <person name="Grimplet J."/>
            <person name="Matus J.T."/>
            <person name="Ware D."/>
            <person name="Wu X."/>
            <person name="Wang H."/>
            <person name="Liu C."/>
            <person name="Fang Y."/>
            <person name="Rustenholz C."/>
            <person name="Cheng Z."/>
            <person name="Xiao H."/>
            <person name="Zhou Y."/>
        </authorList>
    </citation>
    <scope>NUCLEOTIDE SEQUENCE [LARGE SCALE GENOMIC DNA]</scope>
    <source>
        <strain evidence="5">cv. Pinot noir / PN40024</strain>
        <tissue evidence="4">Leaf</tissue>
    </source>
</reference>
<dbReference type="Gene3D" id="1.10.8.430">
    <property type="entry name" value="Helical domain of apoptotic protease-activating factors"/>
    <property type="match status" value="1"/>
</dbReference>
<dbReference type="SUPFAM" id="SSF52540">
    <property type="entry name" value="P-loop containing nucleoside triphosphate hydrolases"/>
    <property type="match status" value="1"/>
</dbReference>
<feature type="compositionally biased region" description="Polar residues" evidence="3">
    <location>
        <begin position="1"/>
        <end position="11"/>
    </location>
</feature>
<dbReference type="EMBL" id="CP126659">
    <property type="protein sequence ID" value="WKA00470.1"/>
    <property type="molecule type" value="Genomic_DNA"/>
</dbReference>
<dbReference type="PANTHER" id="PTHR33463:SF179">
    <property type="entry name" value="NB-ARC DOMAIN-CONTAINING PROTEIN"/>
    <property type="match status" value="1"/>
</dbReference>